<keyword evidence="1" id="KW-0472">Membrane</keyword>
<keyword evidence="3" id="KW-1185">Reference proteome</keyword>
<dbReference type="Proteomes" id="UP000321570">
    <property type="component" value="Unassembled WGS sequence"/>
</dbReference>
<reference evidence="2 3" key="1">
    <citation type="submission" date="2019-07" db="EMBL/GenBank/DDBJ databases">
        <authorList>
            <person name="Jastrzebski P J."/>
            <person name="Paukszto L."/>
            <person name="Jastrzebski P J."/>
        </authorList>
    </citation>
    <scope>NUCLEOTIDE SEQUENCE [LARGE SCALE GENOMIC DNA]</scope>
    <source>
        <strain evidence="2 3">WMS-il1</strain>
    </source>
</reference>
<gene>
    <name evidence="2" type="ORF">WMSIL1_LOCUS9441</name>
</gene>
<feature type="transmembrane region" description="Helical" evidence="1">
    <location>
        <begin position="141"/>
        <end position="159"/>
    </location>
</feature>
<feature type="transmembrane region" description="Helical" evidence="1">
    <location>
        <begin position="113"/>
        <end position="135"/>
    </location>
</feature>
<accession>A0A564YTA4</accession>
<sequence length="173" mass="19038">MADGGENRSSDQLSRLKSRKILGVGNRNGSVSISKVGQILGNFSSLKRERDELAIWWLRTLAFILVLSAIISLGGVKSFREEINSILFDYCAFKLGTSLSLIYASFQSHEDAILVAIVLVLGVFSFSTIISLASVWCTSTGILQCGFNFAVLAISYLIFRGMMFWTPVRNIAL</sequence>
<name>A0A564YTA4_HYMDI</name>
<evidence type="ECO:0000313" key="2">
    <source>
        <dbReference type="EMBL" id="VUZ50492.1"/>
    </source>
</evidence>
<proteinExistence type="predicted"/>
<organism evidence="2 3">
    <name type="scientific">Hymenolepis diminuta</name>
    <name type="common">Rat tapeworm</name>
    <dbReference type="NCBI Taxonomy" id="6216"/>
    <lineage>
        <taxon>Eukaryota</taxon>
        <taxon>Metazoa</taxon>
        <taxon>Spiralia</taxon>
        <taxon>Lophotrochozoa</taxon>
        <taxon>Platyhelminthes</taxon>
        <taxon>Cestoda</taxon>
        <taxon>Eucestoda</taxon>
        <taxon>Cyclophyllidea</taxon>
        <taxon>Hymenolepididae</taxon>
        <taxon>Hymenolepis</taxon>
    </lineage>
</organism>
<dbReference type="InterPro" id="IPR028266">
    <property type="entry name" value="TP53I11"/>
</dbReference>
<dbReference type="AlphaFoldDB" id="A0A564YTA4"/>
<dbReference type="Pfam" id="PF14936">
    <property type="entry name" value="p53-inducible11"/>
    <property type="match status" value="1"/>
</dbReference>
<evidence type="ECO:0000256" key="1">
    <source>
        <dbReference type="SAM" id="Phobius"/>
    </source>
</evidence>
<feature type="transmembrane region" description="Helical" evidence="1">
    <location>
        <begin position="53"/>
        <end position="74"/>
    </location>
</feature>
<evidence type="ECO:0000313" key="3">
    <source>
        <dbReference type="Proteomes" id="UP000321570"/>
    </source>
</evidence>
<keyword evidence="1" id="KW-0812">Transmembrane</keyword>
<keyword evidence="1" id="KW-1133">Transmembrane helix</keyword>
<dbReference type="EMBL" id="CABIJS010000377">
    <property type="protein sequence ID" value="VUZ50492.1"/>
    <property type="molecule type" value="Genomic_DNA"/>
</dbReference>
<protein>
    <submittedName>
        <fullName evidence="2">Uncharacterized protein</fullName>
    </submittedName>
</protein>
<feature type="transmembrane region" description="Helical" evidence="1">
    <location>
        <begin position="86"/>
        <end position="106"/>
    </location>
</feature>